<accession>A0AAD4VV56</accession>
<evidence type="ECO:0000259" key="4">
    <source>
        <dbReference type="Pfam" id="PF02705"/>
    </source>
</evidence>
<comment type="similarity">
    <text evidence="2">Belongs to the HAK/KUP transporter (TC 2.A.72.3) family.</text>
</comment>
<dbReference type="Proteomes" id="UP001054821">
    <property type="component" value="Chromosome 5"/>
</dbReference>
<comment type="caution">
    <text evidence="5">The sequence shown here is derived from an EMBL/GenBank/DDBJ whole genome shotgun (WGS) entry which is preliminary data.</text>
</comment>
<dbReference type="PANTHER" id="PTHR30540:SF97">
    <property type="entry name" value="POTASSIUM TRANSPORTER"/>
    <property type="match status" value="1"/>
</dbReference>
<comment type="subcellular location">
    <subcellularLocation>
        <location evidence="1">Cell membrane</location>
        <topology evidence="1">Multi-pass membrane protein</topology>
    </subcellularLocation>
</comment>
<evidence type="ECO:0000313" key="6">
    <source>
        <dbReference type="Proteomes" id="UP001054821"/>
    </source>
</evidence>
<sequence length="221" mass="24808">MDPQLGSANQFKETWKHTVLLSFQSLGVIYEDIKSEETVYELFSCIFWTINIISLLKYAFIVLRADDNGEGGTFALYSLLCRHAKVGLLPNDTSANEVMHYETGSPFKIKVESRARRAIEKHKSSHYLMLFLALFGSCMTIGVGVLTPALSVYSVSSGVQRSMSDMAHLFSSSPRNRRPYQMLLRNVSTLSSKALLHTCPVKWKAKKPEKLKGEIHTTPGK</sequence>
<keyword evidence="6" id="KW-1185">Reference proteome</keyword>
<name>A0AAD4VV56_PRUDU</name>
<evidence type="ECO:0000256" key="1">
    <source>
        <dbReference type="ARBA" id="ARBA00004651"/>
    </source>
</evidence>
<dbReference type="InterPro" id="IPR053951">
    <property type="entry name" value="K_trans_N"/>
</dbReference>
<organism evidence="5 6">
    <name type="scientific">Prunus dulcis</name>
    <name type="common">Almond</name>
    <name type="synonym">Amygdalus dulcis</name>
    <dbReference type="NCBI Taxonomy" id="3755"/>
    <lineage>
        <taxon>Eukaryota</taxon>
        <taxon>Viridiplantae</taxon>
        <taxon>Streptophyta</taxon>
        <taxon>Embryophyta</taxon>
        <taxon>Tracheophyta</taxon>
        <taxon>Spermatophyta</taxon>
        <taxon>Magnoliopsida</taxon>
        <taxon>eudicotyledons</taxon>
        <taxon>Gunneridae</taxon>
        <taxon>Pentapetalae</taxon>
        <taxon>rosids</taxon>
        <taxon>fabids</taxon>
        <taxon>Rosales</taxon>
        <taxon>Rosaceae</taxon>
        <taxon>Amygdaloideae</taxon>
        <taxon>Amygdaleae</taxon>
        <taxon>Prunus</taxon>
    </lineage>
</organism>
<proteinExistence type="inferred from homology"/>
<feature type="domain" description="K+ potassium transporter integral membrane" evidence="4">
    <location>
        <begin position="33"/>
        <end position="168"/>
    </location>
</feature>
<gene>
    <name evidence="5" type="ORF">L3X38_029969</name>
</gene>
<dbReference type="InterPro" id="IPR003855">
    <property type="entry name" value="K+_transporter"/>
</dbReference>
<dbReference type="Pfam" id="PF02705">
    <property type="entry name" value="K_trans"/>
    <property type="match status" value="1"/>
</dbReference>
<keyword evidence="3" id="KW-1133">Transmembrane helix</keyword>
<feature type="transmembrane region" description="Helical" evidence="3">
    <location>
        <begin position="127"/>
        <end position="153"/>
    </location>
</feature>
<evidence type="ECO:0000256" key="2">
    <source>
        <dbReference type="ARBA" id="ARBA00008440"/>
    </source>
</evidence>
<reference evidence="5 6" key="1">
    <citation type="journal article" date="2022" name="G3 (Bethesda)">
        <title>Whole-genome sequence and methylome profiling of the almond [Prunus dulcis (Mill.) D.A. Webb] cultivar 'Nonpareil'.</title>
        <authorList>
            <person name="D'Amico-Willman K.M."/>
            <person name="Ouma W.Z."/>
            <person name="Meulia T."/>
            <person name="Sideli G.M."/>
            <person name="Gradziel T.M."/>
            <person name="Fresnedo-Ramirez J."/>
        </authorList>
    </citation>
    <scope>NUCLEOTIDE SEQUENCE [LARGE SCALE GENOMIC DNA]</scope>
    <source>
        <strain evidence="5">Clone GOH B32 T37-40</strain>
    </source>
</reference>
<evidence type="ECO:0000313" key="5">
    <source>
        <dbReference type="EMBL" id="KAI5330571.1"/>
    </source>
</evidence>
<dbReference type="GO" id="GO:0015079">
    <property type="term" value="F:potassium ion transmembrane transporter activity"/>
    <property type="evidence" value="ECO:0007669"/>
    <property type="project" value="InterPro"/>
</dbReference>
<dbReference type="EMBL" id="JAJFAZ020000005">
    <property type="protein sequence ID" value="KAI5330571.1"/>
    <property type="molecule type" value="Genomic_DNA"/>
</dbReference>
<dbReference type="AlphaFoldDB" id="A0AAD4VV56"/>
<protein>
    <recommendedName>
        <fullName evidence="4">K+ potassium transporter integral membrane domain-containing protein</fullName>
    </recommendedName>
</protein>
<dbReference type="GO" id="GO:0005886">
    <property type="term" value="C:plasma membrane"/>
    <property type="evidence" value="ECO:0007669"/>
    <property type="project" value="UniProtKB-SubCell"/>
</dbReference>
<dbReference type="PANTHER" id="PTHR30540">
    <property type="entry name" value="OSMOTIC STRESS POTASSIUM TRANSPORTER"/>
    <property type="match status" value="1"/>
</dbReference>
<evidence type="ECO:0000256" key="3">
    <source>
        <dbReference type="SAM" id="Phobius"/>
    </source>
</evidence>
<keyword evidence="3" id="KW-0812">Transmembrane</keyword>
<keyword evidence="3" id="KW-0472">Membrane</keyword>